<dbReference type="AlphaFoldDB" id="A0AAV7S376"/>
<gene>
    <name evidence="2" type="ORF">NDU88_010185</name>
</gene>
<keyword evidence="3" id="KW-1185">Reference proteome</keyword>
<evidence type="ECO:0000313" key="3">
    <source>
        <dbReference type="Proteomes" id="UP001066276"/>
    </source>
</evidence>
<sequence>MATEQSVSCQRDGCRAAAPRGVGGLTRRLQKSHRGSRLHNAGRTGLGAAVREPGELVPGAGAEQAGLAPGSEEAFSREVPECPGSASVPDRRIQGFLDHSTAPGVGEEALPEPRSGTFEITMTVFII</sequence>
<comment type="caution">
    <text evidence="2">The sequence shown here is derived from an EMBL/GenBank/DDBJ whole genome shotgun (WGS) entry which is preliminary data.</text>
</comment>
<name>A0AAV7S376_PLEWA</name>
<accession>A0AAV7S376</accession>
<feature type="region of interest" description="Disordered" evidence="1">
    <location>
        <begin position="1"/>
        <end position="90"/>
    </location>
</feature>
<proteinExistence type="predicted"/>
<dbReference type="Proteomes" id="UP001066276">
    <property type="component" value="Chromosome 5"/>
</dbReference>
<dbReference type="EMBL" id="JANPWB010000009">
    <property type="protein sequence ID" value="KAJ1157473.1"/>
    <property type="molecule type" value="Genomic_DNA"/>
</dbReference>
<reference evidence="2" key="1">
    <citation type="journal article" date="2022" name="bioRxiv">
        <title>Sequencing and chromosome-scale assembly of the giantPleurodeles waltlgenome.</title>
        <authorList>
            <person name="Brown T."/>
            <person name="Elewa A."/>
            <person name="Iarovenko S."/>
            <person name="Subramanian E."/>
            <person name="Araus A.J."/>
            <person name="Petzold A."/>
            <person name="Susuki M."/>
            <person name="Suzuki K.-i.T."/>
            <person name="Hayashi T."/>
            <person name="Toyoda A."/>
            <person name="Oliveira C."/>
            <person name="Osipova E."/>
            <person name="Leigh N.D."/>
            <person name="Simon A."/>
            <person name="Yun M.H."/>
        </authorList>
    </citation>
    <scope>NUCLEOTIDE SEQUENCE</scope>
    <source>
        <strain evidence="2">20211129_DDA</strain>
        <tissue evidence="2">Liver</tissue>
    </source>
</reference>
<feature type="compositionally biased region" description="Basic residues" evidence="1">
    <location>
        <begin position="28"/>
        <end position="37"/>
    </location>
</feature>
<evidence type="ECO:0000256" key="1">
    <source>
        <dbReference type="SAM" id="MobiDB-lite"/>
    </source>
</evidence>
<protein>
    <submittedName>
        <fullName evidence="2">Uncharacterized protein</fullName>
    </submittedName>
</protein>
<evidence type="ECO:0000313" key="2">
    <source>
        <dbReference type="EMBL" id="KAJ1157473.1"/>
    </source>
</evidence>
<organism evidence="2 3">
    <name type="scientific">Pleurodeles waltl</name>
    <name type="common">Iberian ribbed newt</name>
    <dbReference type="NCBI Taxonomy" id="8319"/>
    <lineage>
        <taxon>Eukaryota</taxon>
        <taxon>Metazoa</taxon>
        <taxon>Chordata</taxon>
        <taxon>Craniata</taxon>
        <taxon>Vertebrata</taxon>
        <taxon>Euteleostomi</taxon>
        <taxon>Amphibia</taxon>
        <taxon>Batrachia</taxon>
        <taxon>Caudata</taxon>
        <taxon>Salamandroidea</taxon>
        <taxon>Salamandridae</taxon>
        <taxon>Pleurodelinae</taxon>
        <taxon>Pleurodeles</taxon>
    </lineage>
</organism>